<proteinExistence type="predicted"/>
<dbReference type="EMBL" id="LR797147">
    <property type="protein sequence ID" value="CAB4190135.1"/>
    <property type="molecule type" value="Genomic_DNA"/>
</dbReference>
<sequence>MPRTKDIQFRNVAVPIDVYDKLRELAVNDDRSLARQLAYLIKEAHYQILGPERV</sequence>
<evidence type="ECO:0000313" key="2">
    <source>
        <dbReference type="EMBL" id="CAB4190135.1"/>
    </source>
</evidence>
<gene>
    <name evidence="2" type="ORF">UFOVP1202_31</name>
</gene>
<reference evidence="2" key="1">
    <citation type="submission" date="2020-05" db="EMBL/GenBank/DDBJ databases">
        <authorList>
            <person name="Chiriac C."/>
            <person name="Salcher M."/>
            <person name="Ghai R."/>
            <person name="Kavagutti S V."/>
        </authorList>
    </citation>
    <scope>NUCLEOTIDE SEQUENCE</scope>
</reference>
<evidence type="ECO:0000259" key="1">
    <source>
        <dbReference type="Pfam" id="PF07878"/>
    </source>
</evidence>
<dbReference type="Pfam" id="PF07878">
    <property type="entry name" value="RHH_5"/>
    <property type="match status" value="1"/>
</dbReference>
<organism evidence="2">
    <name type="scientific">uncultured Caudovirales phage</name>
    <dbReference type="NCBI Taxonomy" id="2100421"/>
    <lineage>
        <taxon>Viruses</taxon>
        <taxon>Duplodnaviria</taxon>
        <taxon>Heunggongvirae</taxon>
        <taxon>Uroviricota</taxon>
        <taxon>Caudoviricetes</taxon>
        <taxon>Peduoviridae</taxon>
        <taxon>Maltschvirus</taxon>
        <taxon>Maltschvirus maltsch</taxon>
    </lineage>
</organism>
<name>A0A6J5RC81_9CAUD</name>
<accession>A0A6J5RC81</accession>
<feature type="domain" description="CopG-like ribbon-helix-helix" evidence="1">
    <location>
        <begin position="11"/>
        <end position="44"/>
    </location>
</feature>
<protein>
    <submittedName>
        <fullName evidence="2">CopG-like ribbon-helix-helix domain containing protein</fullName>
    </submittedName>
</protein>
<dbReference type="InterPro" id="IPR012869">
    <property type="entry name" value="RHH_5"/>
</dbReference>